<proteinExistence type="inferred from homology"/>
<dbReference type="InterPro" id="IPR027443">
    <property type="entry name" value="IPNS-like_sf"/>
</dbReference>
<evidence type="ECO:0000313" key="5">
    <source>
        <dbReference type="EMBL" id="OSS43263.1"/>
    </source>
</evidence>
<dbReference type="InterPro" id="IPR050231">
    <property type="entry name" value="Iron_ascorbate_oxido_reductase"/>
</dbReference>
<dbReference type="InParanoid" id="A0A1Y2LGX5"/>
<evidence type="ECO:0000256" key="2">
    <source>
        <dbReference type="RuleBase" id="RU003682"/>
    </source>
</evidence>
<name>A0A1Y2LGX5_EPING</name>
<gene>
    <name evidence="5" type="ORF">B5807_12083</name>
</gene>
<dbReference type="GO" id="GO:0046872">
    <property type="term" value="F:metal ion binding"/>
    <property type="evidence" value="ECO:0007669"/>
    <property type="project" value="UniProtKB-KW"/>
</dbReference>
<dbReference type="Gene3D" id="2.60.120.330">
    <property type="entry name" value="B-lactam Antibiotic, Isopenicillin N Synthase, Chain"/>
    <property type="match status" value="1"/>
</dbReference>
<dbReference type="EMBL" id="KZ107878">
    <property type="protein sequence ID" value="OSS43263.1"/>
    <property type="molecule type" value="Genomic_DNA"/>
</dbReference>
<evidence type="ECO:0000256" key="1">
    <source>
        <dbReference type="ARBA" id="ARBA00008056"/>
    </source>
</evidence>
<dbReference type="PANTHER" id="PTHR47990">
    <property type="entry name" value="2-OXOGLUTARATE (2OG) AND FE(II)-DEPENDENT OXYGENASE SUPERFAMILY PROTEIN-RELATED"/>
    <property type="match status" value="1"/>
</dbReference>
<protein>
    <recommendedName>
        <fullName evidence="4">Fe2OG dioxygenase domain-containing protein</fullName>
    </recommendedName>
</protein>
<sequence length="251" mass="28290">MNDARGSDNTGYEPIGNEVGPNPATRDGYESLKISRREFLNKEIELSTTLVRDHSDSVLNFLEKAHVTLMTILQNLLRELGLEGPTQFETFHDDTKPTLSTLAFLKYPKHEECATDSVGHNKHTDIGSLTFLLAQQWGLQIMTPGSDKWAFVKPRPKHAVINVGDSLHFPSGGQLASVLHRVVPLEGKQVEDRYSIAYLMRVNDDLKWISTNGRVWSAKEWHDLKFDAFRTSDSMKDGVQIVTGMREIRGV</sequence>
<dbReference type="InterPro" id="IPR044861">
    <property type="entry name" value="IPNS-like_FE2OG_OXY"/>
</dbReference>
<accession>A0A1Y2LGX5</accession>
<evidence type="ECO:0000259" key="4">
    <source>
        <dbReference type="PROSITE" id="PS51471"/>
    </source>
</evidence>
<dbReference type="OMA" id="HNKHTDV"/>
<dbReference type="STRING" id="105696.A0A1Y2LGX5"/>
<keyword evidence="6" id="KW-1185">Reference proteome</keyword>
<dbReference type="AlphaFoldDB" id="A0A1Y2LGX5"/>
<evidence type="ECO:0000256" key="3">
    <source>
        <dbReference type="SAM" id="MobiDB-lite"/>
    </source>
</evidence>
<feature type="domain" description="Fe2OG dioxygenase" evidence="4">
    <location>
        <begin position="97"/>
        <end position="202"/>
    </location>
</feature>
<dbReference type="SUPFAM" id="SSF51197">
    <property type="entry name" value="Clavaminate synthase-like"/>
    <property type="match status" value="1"/>
</dbReference>
<dbReference type="Pfam" id="PF03171">
    <property type="entry name" value="2OG-FeII_Oxy"/>
    <property type="match status" value="1"/>
</dbReference>
<dbReference type="InterPro" id="IPR005123">
    <property type="entry name" value="Oxoglu/Fe-dep_dioxygenase_dom"/>
</dbReference>
<organism evidence="5 6">
    <name type="scientific">Epicoccum nigrum</name>
    <name type="common">Soil fungus</name>
    <name type="synonym">Epicoccum purpurascens</name>
    <dbReference type="NCBI Taxonomy" id="105696"/>
    <lineage>
        <taxon>Eukaryota</taxon>
        <taxon>Fungi</taxon>
        <taxon>Dikarya</taxon>
        <taxon>Ascomycota</taxon>
        <taxon>Pezizomycotina</taxon>
        <taxon>Dothideomycetes</taxon>
        <taxon>Pleosporomycetidae</taxon>
        <taxon>Pleosporales</taxon>
        <taxon>Pleosporineae</taxon>
        <taxon>Didymellaceae</taxon>
        <taxon>Epicoccum</taxon>
    </lineage>
</organism>
<feature type="region of interest" description="Disordered" evidence="3">
    <location>
        <begin position="1"/>
        <end position="28"/>
    </location>
</feature>
<dbReference type="PROSITE" id="PS51471">
    <property type="entry name" value="FE2OG_OXY"/>
    <property type="match status" value="1"/>
</dbReference>
<reference evidence="5 6" key="1">
    <citation type="journal article" date="2017" name="Genome Announc.">
        <title>Genome sequence of the saprophytic ascomycete Epicoccum nigrum ICMP 19927 strain isolated from New Zealand.</title>
        <authorList>
            <person name="Fokin M."/>
            <person name="Fleetwood D."/>
            <person name="Weir B.S."/>
            <person name="Villas-Boas S.G."/>
        </authorList>
    </citation>
    <scope>NUCLEOTIDE SEQUENCE [LARGE SCALE GENOMIC DNA]</scope>
    <source>
        <strain evidence="5 6">ICMP 19927</strain>
    </source>
</reference>
<dbReference type="Proteomes" id="UP000193240">
    <property type="component" value="Unassembled WGS sequence"/>
</dbReference>
<evidence type="ECO:0000313" key="6">
    <source>
        <dbReference type="Proteomes" id="UP000193240"/>
    </source>
</evidence>
<keyword evidence="2" id="KW-0408">Iron</keyword>
<dbReference type="GO" id="GO:0016491">
    <property type="term" value="F:oxidoreductase activity"/>
    <property type="evidence" value="ECO:0007669"/>
    <property type="project" value="UniProtKB-KW"/>
</dbReference>
<keyword evidence="2" id="KW-0560">Oxidoreductase</keyword>
<keyword evidence="2" id="KW-0479">Metal-binding</keyword>
<comment type="similarity">
    <text evidence="1 2">Belongs to the iron/ascorbate-dependent oxidoreductase family.</text>
</comment>